<dbReference type="EMBL" id="CP047593">
    <property type="protein sequence ID" value="QHI70459.1"/>
    <property type="molecule type" value="Genomic_DNA"/>
</dbReference>
<keyword evidence="1" id="KW-0812">Transmembrane</keyword>
<gene>
    <name evidence="2" type="ORF">GT409_13765</name>
</gene>
<proteinExistence type="predicted"/>
<keyword evidence="3" id="KW-1185">Reference proteome</keyword>
<dbReference type="RefSeq" id="WP_160629636.1">
    <property type="nucleotide sequence ID" value="NZ_CP047593.1"/>
</dbReference>
<feature type="transmembrane region" description="Helical" evidence="1">
    <location>
        <begin position="7"/>
        <end position="27"/>
    </location>
</feature>
<dbReference type="KEGG" id="taer:GT409_13765"/>
<evidence type="ECO:0000313" key="2">
    <source>
        <dbReference type="EMBL" id="QHI70459.1"/>
    </source>
</evidence>
<protein>
    <recommendedName>
        <fullName evidence="4">Type 4a pilus biogenesis protein PilO</fullName>
    </recommendedName>
</protein>
<dbReference type="Proteomes" id="UP000464954">
    <property type="component" value="Chromosome"/>
</dbReference>
<name>A0A6P1M6N5_9BACT</name>
<evidence type="ECO:0000256" key="1">
    <source>
        <dbReference type="SAM" id="Phobius"/>
    </source>
</evidence>
<evidence type="ECO:0000313" key="3">
    <source>
        <dbReference type="Proteomes" id="UP000464954"/>
    </source>
</evidence>
<evidence type="ECO:0008006" key="4">
    <source>
        <dbReference type="Google" id="ProtNLM"/>
    </source>
</evidence>
<keyword evidence="1" id="KW-1133">Transmembrane helix</keyword>
<reference evidence="2 3" key="1">
    <citation type="submission" date="2020-01" db="EMBL/GenBank/DDBJ databases">
        <title>Ponticoccus aerotolerans gen. nov., sp. nov., an anaerobic bacterium and proposal of Ponticoccusceae fam. nov., Ponticoccusles ord. nov. and Ponticoccuse classis nov. in the phylum Kiritimatiellaeota.</title>
        <authorList>
            <person name="Zhou L.Y."/>
            <person name="Du Z.J."/>
        </authorList>
    </citation>
    <scope>NUCLEOTIDE SEQUENCE [LARGE SCALE GENOMIC DNA]</scope>
    <source>
        <strain evidence="2 3">S-5007</strain>
    </source>
</reference>
<dbReference type="Gene3D" id="3.30.70.60">
    <property type="match status" value="1"/>
</dbReference>
<sequence length="181" mass="20754">MKISRREMLIGILTLFIALFGLTYWLGGSRIAEHKAIIEEKEKLLRQIQLHKRIIAEQGSWTNRLSELQSQLPVYDRKVSVTGEILKEIKSMADGTGLDLTKSRANREKQVGTLYELSVICDWEGELEELVRFLYQVNEQGLRFDIRELSVRPDAKRAGILRGDMIIDCAYRRSDEAASAN</sequence>
<dbReference type="InterPro" id="IPR014717">
    <property type="entry name" value="Transl_elong_EF1B/ribsomal_bS6"/>
</dbReference>
<keyword evidence="1" id="KW-0472">Membrane</keyword>
<organism evidence="2 3">
    <name type="scientific">Tichowtungia aerotolerans</name>
    <dbReference type="NCBI Taxonomy" id="2697043"/>
    <lineage>
        <taxon>Bacteria</taxon>
        <taxon>Pseudomonadati</taxon>
        <taxon>Kiritimatiellota</taxon>
        <taxon>Tichowtungiia</taxon>
        <taxon>Tichowtungiales</taxon>
        <taxon>Tichowtungiaceae</taxon>
        <taxon>Tichowtungia</taxon>
    </lineage>
</organism>
<dbReference type="AlphaFoldDB" id="A0A6P1M6N5"/>
<accession>A0A6P1M6N5</accession>